<keyword evidence="3" id="KW-1185">Reference proteome</keyword>
<protein>
    <submittedName>
        <fullName evidence="2">Uncharacterized protein</fullName>
    </submittedName>
</protein>
<keyword evidence="1" id="KW-0732">Signal</keyword>
<dbReference type="EMBL" id="JARJLG010000143">
    <property type="protein sequence ID" value="KAJ7737451.1"/>
    <property type="molecule type" value="Genomic_DNA"/>
</dbReference>
<gene>
    <name evidence="2" type="ORF">DFH07DRAFT_779362</name>
</gene>
<comment type="caution">
    <text evidence="2">The sequence shown here is derived from an EMBL/GenBank/DDBJ whole genome shotgun (WGS) entry which is preliminary data.</text>
</comment>
<proteinExistence type="predicted"/>
<evidence type="ECO:0000256" key="1">
    <source>
        <dbReference type="SAM" id="SignalP"/>
    </source>
</evidence>
<reference evidence="2" key="1">
    <citation type="submission" date="2023-03" db="EMBL/GenBank/DDBJ databases">
        <title>Massive genome expansion in bonnet fungi (Mycena s.s.) driven by repeated elements and novel gene families across ecological guilds.</title>
        <authorList>
            <consortium name="Lawrence Berkeley National Laboratory"/>
            <person name="Harder C.B."/>
            <person name="Miyauchi S."/>
            <person name="Viragh M."/>
            <person name="Kuo A."/>
            <person name="Thoen E."/>
            <person name="Andreopoulos B."/>
            <person name="Lu D."/>
            <person name="Skrede I."/>
            <person name="Drula E."/>
            <person name="Henrissat B."/>
            <person name="Morin E."/>
            <person name="Kohler A."/>
            <person name="Barry K."/>
            <person name="LaButti K."/>
            <person name="Morin E."/>
            <person name="Salamov A."/>
            <person name="Lipzen A."/>
            <person name="Mereny Z."/>
            <person name="Hegedus B."/>
            <person name="Baldrian P."/>
            <person name="Stursova M."/>
            <person name="Weitz H."/>
            <person name="Taylor A."/>
            <person name="Grigoriev I.V."/>
            <person name="Nagy L.G."/>
            <person name="Martin F."/>
            <person name="Kauserud H."/>
        </authorList>
    </citation>
    <scope>NUCLEOTIDE SEQUENCE</scope>
    <source>
        <strain evidence="2">CBHHK188m</strain>
    </source>
</reference>
<name>A0AAD7MY01_9AGAR</name>
<evidence type="ECO:0000313" key="2">
    <source>
        <dbReference type="EMBL" id="KAJ7737451.1"/>
    </source>
</evidence>
<sequence length="132" mass="14064">MLSYKFVLSALSLFGAASAASGDDAHSAIIAEGHHTEPEMRASIPIIASVSNDVCACNVRATSVTLTNFQTNTCYRLKVVVDLLRDQGYSAPEWTLNSIGLPNFRTLYTSSGDCSGAATTLDQANAFKIDKI</sequence>
<accession>A0AAD7MY01</accession>
<feature type="signal peptide" evidence="1">
    <location>
        <begin position="1"/>
        <end position="19"/>
    </location>
</feature>
<organism evidence="2 3">
    <name type="scientific">Mycena maculata</name>
    <dbReference type="NCBI Taxonomy" id="230809"/>
    <lineage>
        <taxon>Eukaryota</taxon>
        <taxon>Fungi</taxon>
        <taxon>Dikarya</taxon>
        <taxon>Basidiomycota</taxon>
        <taxon>Agaricomycotina</taxon>
        <taxon>Agaricomycetes</taxon>
        <taxon>Agaricomycetidae</taxon>
        <taxon>Agaricales</taxon>
        <taxon>Marasmiineae</taxon>
        <taxon>Mycenaceae</taxon>
        <taxon>Mycena</taxon>
    </lineage>
</organism>
<evidence type="ECO:0000313" key="3">
    <source>
        <dbReference type="Proteomes" id="UP001215280"/>
    </source>
</evidence>
<dbReference type="AlphaFoldDB" id="A0AAD7MY01"/>
<dbReference type="Proteomes" id="UP001215280">
    <property type="component" value="Unassembled WGS sequence"/>
</dbReference>
<feature type="chain" id="PRO_5042187161" evidence="1">
    <location>
        <begin position="20"/>
        <end position="132"/>
    </location>
</feature>